<name>K6YSZ0_9ALTE</name>
<evidence type="ECO:0000259" key="5">
    <source>
        <dbReference type="Pfam" id="PF00535"/>
    </source>
</evidence>
<dbReference type="GO" id="GO:0016757">
    <property type="term" value="F:glycosyltransferase activity"/>
    <property type="evidence" value="ECO:0007669"/>
    <property type="project" value="UniProtKB-KW"/>
</dbReference>
<dbReference type="PANTHER" id="PTHR43685">
    <property type="entry name" value="GLYCOSYLTRANSFERASE"/>
    <property type="match status" value="1"/>
</dbReference>
<dbReference type="SUPFAM" id="SSF53448">
    <property type="entry name" value="Nucleotide-diphospho-sugar transferases"/>
    <property type="match status" value="1"/>
</dbReference>
<dbReference type="Proteomes" id="UP000006327">
    <property type="component" value="Unassembled WGS sequence"/>
</dbReference>
<feature type="domain" description="Glycosyltransferase 2-like" evidence="5">
    <location>
        <begin position="6"/>
        <end position="163"/>
    </location>
</feature>
<evidence type="ECO:0000256" key="4">
    <source>
        <dbReference type="SAM" id="Phobius"/>
    </source>
</evidence>
<dbReference type="PANTHER" id="PTHR43685:SF5">
    <property type="entry name" value="GLYCOSYLTRANSFERASE EPSE-RELATED"/>
    <property type="match status" value="1"/>
</dbReference>
<evidence type="ECO:0000256" key="1">
    <source>
        <dbReference type="ARBA" id="ARBA00006739"/>
    </source>
</evidence>
<dbReference type="Pfam" id="PF00535">
    <property type="entry name" value="Glycos_transf_2"/>
    <property type="match status" value="1"/>
</dbReference>
<evidence type="ECO:0000313" key="7">
    <source>
        <dbReference type="Proteomes" id="UP000006327"/>
    </source>
</evidence>
<keyword evidence="2" id="KW-0328">Glycosyltransferase</keyword>
<evidence type="ECO:0000256" key="2">
    <source>
        <dbReference type="ARBA" id="ARBA00022676"/>
    </source>
</evidence>
<dbReference type="STRING" id="493475.GARC_2833"/>
<keyword evidence="4" id="KW-1133">Transmembrane helix</keyword>
<dbReference type="InterPro" id="IPR050834">
    <property type="entry name" value="Glycosyltransf_2"/>
</dbReference>
<evidence type="ECO:0000256" key="3">
    <source>
        <dbReference type="ARBA" id="ARBA00022679"/>
    </source>
</evidence>
<sequence length="270" mass="30920">MNNVAVIMSVYEQDNPKYLVMALDSIINQTYKNCSLYIAVDGTVPEPIKVILSDYQKNIANISVFYHSTNLGLAYRLNELIDKVVNHYKYIARMDADDVSAPNRLDQQVKFLDEFTDVGVLGSSVNEIDALGQFVCYKSMETEHKILSANILKKCPFNHPTVMFRGKVFEDGYRYKNALKNTQDYYLWVDLLAAGIKFANIDEALLDFRVNSEFYSRRGVKKAKNDFNARLYAGKKLNISTIKAVFFAVLIYGVRVSPAFVKKMLYRFAR</sequence>
<protein>
    <submittedName>
        <fullName evidence="6">Glycosyltransferase</fullName>
    </submittedName>
</protein>
<dbReference type="RefSeq" id="WP_007621056.1">
    <property type="nucleotide sequence ID" value="NZ_BAEO01000040.1"/>
</dbReference>
<dbReference type="EMBL" id="BAEO01000040">
    <property type="protein sequence ID" value="GAC19798.1"/>
    <property type="molecule type" value="Genomic_DNA"/>
</dbReference>
<dbReference type="AlphaFoldDB" id="K6YSZ0"/>
<comment type="caution">
    <text evidence="6">The sequence shown here is derived from an EMBL/GenBank/DDBJ whole genome shotgun (WGS) entry which is preliminary data.</text>
</comment>
<comment type="similarity">
    <text evidence="1">Belongs to the glycosyltransferase 2 family.</text>
</comment>
<dbReference type="OrthoDB" id="9801954at2"/>
<accession>K6YSZ0</accession>
<proteinExistence type="inferred from homology"/>
<dbReference type="Gene3D" id="3.90.550.10">
    <property type="entry name" value="Spore Coat Polysaccharide Biosynthesis Protein SpsA, Chain A"/>
    <property type="match status" value="1"/>
</dbReference>
<keyword evidence="4" id="KW-0812">Transmembrane</keyword>
<dbReference type="InterPro" id="IPR029044">
    <property type="entry name" value="Nucleotide-diphossugar_trans"/>
</dbReference>
<keyword evidence="3 6" id="KW-0808">Transferase</keyword>
<evidence type="ECO:0000313" key="6">
    <source>
        <dbReference type="EMBL" id="GAC19798.1"/>
    </source>
</evidence>
<feature type="transmembrane region" description="Helical" evidence="4">
    <location>
        <begin position="244"/>
        <end position="261"/>
    </location>
</feature>
<keyword evidence="4" id="KW-0472">Membrane</keyword>
<reference evidence="6 7" key="1">
    <citation type="journal article" date="2017" name="Antonie Van Leeuwenhoek">
        <title>Rhizobium rhizosphaerae sp. nov., a novel species isolated from rice rhizosphere.</title>
        <authorList>
            <person name="Zhao J.J."/>
            <person name="Zhang J."/>
            <person name="Zhang R.J."/>
            <person name="Zhang C.W."/>
            <person name="Yin H.Q."/>
            <person name="Zhang X.X."/>
        </authorList>
    </citation>
    <scope>NUCLEOTIDE SEQUENCE [LARGE SCALE GENOMIC DNA]</scope>
    <source>
        <strain evidence="6 7">BSs20135</strain>
    </source>
</reference>
<dbReference type="InterPro" id="IPR001173">
    <property type="entry name" value="Glyco_trans_2-like"/>
</dbReference>
<gene>
    <name evidence="6" type="ORF">GARC_2833</name>
</gene>
<dbReference type="eggNOG" id="COG0463">
    <property type="taxonomic scope" value="Bacteria"/>
</dbReference>
<keyword evidence="7" id="KW-1185">Reference proteome</keyword>
<organism evidence="6 7">
    <name type="scientific">Paraglaciecola arctica BSs20135</name>
    <dbReference type="NCBI Taxonomy" id="493475"/>
    <lineage>
        <taxon>Bacteria</taxon>
        <taxon>Pseudomonadati</taxon>
        <taxon>Pseudomonadota</taxon>
        <taxon>Gammaproteobacteria</taxon>
        <taxon>Alteromonadales</taxon>
        <taxon>Alteromonadaceae</taxon>
        <taxon>Paraglaciecola</taxon>
    </lineage>
</organism>